<comment type="function">
    <text evidence="11">Acts as a component of the essential kinetochore-associated NDC80 complex, which is required for chromosome segregation and spindle checkpoint activity.</text>
</comment>
<gene>
    <name evidence="13" type="ORF">BJ508DRAFT_414316</name>
</gene>
<keyword evidence="3 11" id="KW-0158">Chromosome</keyword>
<evidence type="ECO:0000256" key="11">
    <source>
        <dbReference type="RuleBase" id="RU368011"/>
    </source>
</evidence>
<dbReference type="SUPFAM" id="SSF143026">
    <property type="entry name" value="Kinetochore globular domain"/>
    <property type="match status" value="1"/>
</dbReference>
<dbReference type="AlphaFoldDB" id="A0A3N4IBL8"/>
<evidence type="ECO:0000256" key="1">
    <source>
        <dbReference type="ARBA" id="ARBA00004267"/>
    </source>
</evidence>
<dbReference type="CDD" id="cd11565">
    <property type="entry name" value="RWD_Spc24"/>
    <property type="match status" value="1"/>
</dbReference>
<keyword evidence="4 11" id="KW-0132">Cell division</keyword>
<name>A0A3N4IBL8_ASCIM</name>
<keyword evidence="6 11" id="KW-0995">Kinetochore</keyword>
<comment type="subunit">
    <text evidence="11">Component of the NDC80 complex.</text>
</comment>
<evidence type="ECO:0000256" key="7">
    <source>
        <dbReference type="ARBA" id="ARBA00023054"/>
    </source>
</evidence>
<evidence type="ECO:0000256" key="5">
    <source>
        <dbReference type="ARBA" id="ARBA00022776"/>
    </source>
</evidence>
<dbReference type="GO" id="GO:0031262">
    <property type="term" value="C:Ndc80 complex"/>
    <property type="evidence" value="ECO:0007669"/>
    <property type="project" value="TreeGrafter"/>
</dbReference>
<dbReference type="InterPro" id="IPR038066">
    <property type="entry name" value="Spc24_Fungi_globular_sf"/>
</dbReference>
<keyword evidence="8 11" id="KW-0539">Nucleus</keyword>
<evidence type="ECO:0000256" key="2">
    <source>
        <dbReference type="ARBA" id="ARBA00007804"/>
    </source>
</evidence>
<evidence type="ECO:0000256" key="10">
    <source>
        <dbReference type="ARBA" id="ARBA00023328"/>
    </source>
</evidence>
<dbReference type="GO" id="GO:0007059">
    <property type="term" value="P:chromosome segregation"/>
    <property type="evidence" value="ECO:0007669"/>
    <property type="project" value="TreeGrafter"/>
</dbReference>
<dbReference type="GO" id="GO:0005634">
    <property type="term" value="C:nucleus"/>
    <property type="evidence" value="ECO:0007669"/>
    <property type="project" value="UniProtKB-SubCell"/>
</dbReference>
<keyword evidence="5 11" id="KW-0498">Mitosis</keyword>
<dbReference type="PANTHER" id="PTHR22142:SF2">
    <property type="entry name" value="KINETOCHORE PROTEIN SPC24"/>
    <property type="match status" value="1"/>
</dbReference>
<dbReference type="PANTHER" id="PTHR22142">
    <property type="match status" value="1"/>
</dbReference>
<dbReference type="OrthoDB" id="3344830at2759"/>
<reference evidence="13 14" key="1">
    <citation type="journal article" date="2018" name="Nat. Ecol. Evol.">
        <title>Pezizomycetes genomes reveal the molecular basis of ectomycorrhizal truffle lifestyle.</title>
        <authorList>
            <person name="Murat C."/>
            <person name="Payen T."/>
            <person name="Noel B."/>
            <person name="Kuo A."/>
            <person name="Morin E."/>
            <person name="Chen J."/>
            <person name="Kohler A."/>
            <person name="Krizsan K."/>
            <person name="Balestrini R."/>
            <person name="Da Silva C."/>
            <person name="Montanini B."/>
            <person name="Hainaut M."/>
            <person name="Levati E."/>
            <person name="Barry K.W."/>
            <person name="Belfiori B."/>
            <person name="Cichocki N."/>
            <person name="Clum A."/>
            <person name="Dockter R.B."/>
            <person name="Fauchery L."/>
            <person name="Guy J."/>
            <person name="Iotti M."/>
            <person name="Le Tacon F."/>
            <person name="Lindquist E.A."/>
            <person name="Lipzen A."/>
            <person name="Malagnac F."/>
            <person name="Mello A."/>
            <person name="Molinier V."/>
            <person name="Miyauchi S."/>
            <person name="Poulain J."/>
            <person name="Riccioni C."/>
            <person name="Rubini A."/>
            <person name="Sitrit Y."/>
            <person name="Splivallo R."/>
            <person name="Traeger S."/>
            <person name="Wang M."/>
            <person name="Zifcakova L."/>
            <person name="Wipf D."/>
            <person name="Zambonelli A."/>
            <person name="Paolocci F."/>
            <person name="Nowrousian M."/>
            <person name="Ottonello S."/>
            <person name="Baldrian P."/>
            <person name="Spatafora J.W."/>
            <person name="Henrissat B."/>
            <person name="Nagy L.G."/>
            <person name="Aury J.M."/>
            <person name="Wincker P."/>
            <person name="Grigoriev I.V."/>
            <person name="Bonfante P."/>
            <person name="Martin F.M."/>
        </authorList>
    </citation>
    <scope>NUCLEOTIDE SEQUENCE [LARGE SCALE GENOMIC DNA]</scope>
    <source>
        <strain evidence="13 14">RN42</strain>
    </source>
</reference>
<evidence type="ECO:0000256" key="6">
    <source>
        <dbReference type="ARBA" id="ARBA00022838"/>
    </source>
</evidence>
<comment type="similarity">
    <text evidence="2 11">Belongs to the SPC24 family.</text>
</comment>
<keyword evidence="9 11" id="KW-0131">Cell cycle</keyword>
<evidence type="ECO:0000256" key="8">
    <source>
        <dbReference type="ARBA" id="ARBA00023242"/>
    </source>
</evidence>
<dbReference type="Pfam" id="PF08286">
    <property type="entry name" value="Spc24"/>
    <property type="match status" value="1"/>
</dbReference>
<evidence type="ECO:0000256" key="3">
    <source>
        <dbReference type="ARBA" id="ARBA00022454"/>
    </source>
</evidence>
<dbReference type="STRING" id="1160509.A0A3N4IBL8"/>
<comment type="subcellular location">
    <subcellularLocation>
        <location evidence="1">Cytoplasm</location>
        <location evidence="1">Cytoskeleton</location>
        <location evidence="1">Microtubule organizing center</location>
    </subcellularLocation>
    <subcellularLocation>
        <location evidence="11">Nucleus</location>
    </subcellularLocation>
    <subcellularLocation>
        <location evidence="11">Chromosome</location>
        <location evidence="11">Centromere</location>
        <location evidence="11">Kinetochore</location>
    </subcellularLocation>
</comment>
<accession>A0A3N4IBL8</accession>
<evidence type="ECO:0000313" key="13">
    <source>
        <dbReference type="EMBL" id="RPA82048.1"/>
    </source>
</evidence>
<dbReference type="Proteomes" id="UP000275078">
    <property type="component" value="Unassembled WGS sequence"/>
</dbReference>
<organism evidence="13 14">
    <name type="scientific">Ascobolus immersus RN42</name>
    <dbReference type="NCBI Taxonomy" id="1160509"/>
    <lineage>
        <taxon>Eukaryota</taxon>
        <taxon>Fungi</taxon>
        <taxon>Dikarya</taxon>
        <taxon>Ascomycota</taxon>
        <taxon>Pezizomycotina</taxon>
        <taxon>Pezizomycetes</taxon>
        <taxon>Pezizales</taxon>
        <taxon>Ascobolaceae</taxon>
        <taxon>Ascobolus</taxon>
    </lineage>
</organism>
<dbReference type="Gene3D" id="3.30.160.430">
    <property type="match status" value="1"/>
</dbReference>
<dbReference type="EMBL" id="ML119674">
    <property type="protein sequence ID" value="RPA82048.1"/>
    <property type="molecule type" value="Genomic_DNA"/>
</dbReference>
<dbReference type="GO" id="GO:0008017">
    <property type="term" value="F:microtubule binding"/>
    <property type="evidence" value="ECO:0007669"/>
    <property type="project" value="TreeGrafter"/>
</dbReference>
<evidence type="ECO:0000256" key="12">
    <source>
        <dbReference type="SAM" id="Coils"/>
    </source>
</evidence>
<keyword evidence="14" id="KW-1185">Reference proteome</keyword>
<keyword evidence="10 11" id="KW-0137">Centromere</keyword>
<evidence type="ECO:0000256" key="4">
    <source>
        <dbReference type="ARBA" id="ARBA00022618"/>
    </source>
</evidence>
<dbReference type="GO" id="GO:0051301">
    <property type="term" value="P:cell division"/>
    <property type="evidence" value="ECO:0007669"/>
    <property type="project" value="UniProtKB-UniRule"/>
</dbReference>
<dbReference type="GO" id="GO:0005815">
    <property type="term" value="C:microtubule organizing center"/>
    <property type="evidence" value="ECO:0007669"/>
    <property type="project" value="UniProtKB-SubCell"/>
</dbReference>
<evidence type="ECO:0000256" key="9">
    <source>
        <dbReference type="ARBA" id="ARBA00023306"/>
    </source>
</evidence>
<keyword evidence="7 12" id="KW-0175">Coiled coil</keyword>
<evidence type="ECO:0000313" key="14">
    <source>
        <dbReference type="Proteomes" id="UP000275078"/>
    </source>
</evidence>
<feature type="coiled-coil region" evidence="12">
    <location>
        <begin position="39"/>
        <end position="138"/>
    </location>
</feature>
<dbReference type="InterPro" id="IPR013252">
    <property type="entry name" value="Ndc80_Spc24"/>
</dbReference>
<protein>
    <recommendedName>
        <fullName evidence="11">Kinetochore protein Spc24</fullName>
    </recommendedName>
</protein>
<proteinExistence type="inferred from homology"/>
<sequence length="193" mass="21994">MVLLDENPATLIAHVVENFGADSDITALERIQANIRITAEARARKLDAMREEIAALERELAGARAQTAAAEENRAKRDHEKTMMELDREKFTLAREILEADAKIHELHEERARTDEEIARLEEEMSHLEGDKKDETALKLKIYRGLGIELVKDEAGNYTKAVLRKKGERDVQVVKLDGSHSQSYITDYIWDNI</sequence>